<gene>
    <name evidence="2" type="ORF">COV23_02250</name>
</gene>
<organism evidence="2 3">
    <name type="scientific">Candidatus Wolfebacteria bacterium CG10_big_fil_rev_8_21_14_0_10_31_9</name>
    <dbReference type="NCBI Taxonomy" id="1975070"/>
    <lineage>
        <taxon>Bacteria</taxon>
        <taxon>Candidatus Wolfeibacteriota</taxon>
    </lineage>
</organism>
<protein>
    <submittedName>
        <fullName evidence="2">Uncharacterized protein</fullName>
    </submittedName>
</protein>
<evidence type="ECO:0000256" key="1">
    <source>
        <dbReference type="SAM" id="Phobius"/>
    </source>
</evidence>
<name>A0A2H0RD79_9BACT</name>
<keyword evidence="1" id="KW-1133">Transmembrane helix</keyword>
<dbReference type="AlphaFoldDB" id="A0A2H0RD79"/>
<keyword evidence="1" id="KW-0472">Membrane</keyword>
<dbReference type="Proteomes" id="UP000231602">
    <property type="component" value="Unassembled WGS sequence"/>
</dbReference>
<feature type="transmembrane region" description="Helical" evidence="1">
    <location>
        <begin position="47"/>
        <end position="69"/>
    </location>
</feature>
<reference evidence="2 3" key="1">
    <citation type="submission" date="2017-09" db="EMBL/GenBank/DDBJ databases">
        <title>Depth-based differentiation of microbial function through sediment-hosted aquifers and enrichment of novel symbionts in the deep terrestrial subsurface.</title>
        <authorList>
            <person name="Probst A.J."/>
            <person name="Ladd B."/>
            <person name="Jarett J.K."/>
            <person name="Geller-Mcgrath D.E."/>
            <person name="Sieber C.M."/>
            <person name="Emerson J.B."/>
            <person name="Anantharaman K."/>
            <person name="Thomas B.C."/>
            <person name="Malmstrom R."/>
            <person name="Stieglmeier M."/>
            <person name="Klingl A."/>
            <person name="Woyke T."/>
            <person name="Ryan C.M."/>
            <person name="Banfield J.F."/>
        </authorList>
    </citation>
    <scope>NUCLEOTIDE SEQUENCE [LARGE SCALE GENOMIC DNA]</scope>
    <source>
        <strain evidence="2">CG10_big_fil_rev_8_21_14_0_10_31_9</strain>
    </source>
</reference>
<comment type="caution">
    <text evidence="2">The sequence shown here is derived from an EMBL/GenBank/DDBJ whole genome shotgun (WGS) entry which is preliminary data.</text>
</comment>
<accession>A0A2H0RD79</accession>
<feature type="non-terminal residue" evidence="2">
    <location>
        <position position="105"/>
    </location>
</feature>
<sequence>MITGMDGRFKKNHHGKMVALLVLTGGCMIFGVIGLIIIQLLDKELIFIIPSCLVIIWLTVYFAVGFMIAKKQEYLVIERLGKFYRIAHDGPRLFCLPGLIDKIRK</sequence>
<keyword evidence="1" id="KW-0812">Transmembrane</keyword>
<dbReference type="EMBL" id="PCXV01000036">
    <property type="protein sequence ID" value="PIR43994.1"/>
    <property type="molecule type" value="Genomic_DNA"/>
</dbReference>
<feature type="transmembrane region" description="Helical" evidence="1">
    <location>
        <begin position="20"/>
        <end position="41"/>
    </location>
</feature>
<evidence type="ECO:0000313" key="3">
    <source>
        <dbReference type="Proteomes" id="UP000231602"/>
    </source>
</evidence>
<proteinExistence type="predicted"/>
<evidence type="ECO:0000313" key="2">
    <source>
        <dbReference type="EMBL" id="PIR43994.1"/>
    </source>
</evidence>